<evidence type="ECO:0000256" key="1">
    <source>
        <dbReference type="ARBA" id="ARBA00004196"/>
    </source>
</evidence>
<dbReference type="OrthoDB" id="9776053at2"/>
<feature type="domain" description="Cytochrome c-type biogenesis protein H TPR" evidence="8">
    <location>
        <begin position="127"/>
        <end position="266"/>
    </location>
</feature>
<keyword evidence="6" id="KW-0472">Membrane</keyword>
<comment type="subcellular location">
    <subcellularLocation>
        <location evidence="1">Cell envelope</location>
    </subcellularLocation>
</comment>
<evidence type="ECO:0000313" key="9">
    <source>
        <dbReference type="EMBL" id="TFH68754.1"/>
    </source>
</evidence>
<reference evidence="9 10" key="1">
    <citation type="submission" date="2019-03" db="EMBL/GenBank/DDBJ databases">
        <title>Draft genome of Gammaproteobacteria bacterium LSUCC0057, a member of the SAR92 clade.</title>
        <authorList>
            <person name="Lanclos V.C."/>
            <person name="Doiron C."/>
            <person name="Henson M.W."/>
            <person name="Thrash J.C."/>
        </authorList>
    </citation>
    <scope>NUCLEOTIDE SEQUENCE [LARGE SCALE GENOMIC DNA]</scope>
    <source>
        <strain evidence="9 10">LSUCC0057</strain>
    </source>
</reference>
<protein>
    <submittedName>
        <fullName evidence="9">C-type cytochrome biogenesis protein CcmI</fullName>
    </submittedName>
</protein>
<evidence type="ECO:0000313" key="10">
    <source>
        <dbReference type="Proteomes" id="UP000298133"/>
    </source>
</evidence>
<evidence type="ECO:0000256" key="4">
    <source>
        <dbReference type="ARBA" id="ARBA00022803"/>
    </source>
</evidence>
<dbReference type="EMBL" id="SPIA01000001">
    <property type="protein sequence ID" value="TFH68754.1"/>
    <property type="molecule type" value="Genomic_DNA"/>
</dbReference>
<dbReference type="InterPro" id="IPR056413">
    <property type="entry name" value="TPR_CcmH_CycH"/>
</dbReference>
<keyword evidence="5" id="KW-0175">Coiled coil</keyword>
<dbReference type="Pfam" id="PF23892">
    <property type="entry name" value="Ig_CycH"/>
    <property type="match status" value="1"/>
</dbReference>
<keyword evidence="4" id="KW-0802">TPR repeat</keyword>
<dbReference type="AlphaFoldDB" id="A0A4Y8ULY5"/>
<dbReference type="SUPFAM" id="SSF48452">
    <property type="entry name" value="TPR-like"/>
    <property type="match status" value="1"/>
</dbReference>
<evidence type="ECO:0000259" key="7">
    <source>
        <dbReference type="Pfam" id="PF23892"/>
    </source>
</evidence>
<dbReference type="GO" id="GO:0005886">
    <property type="term" value="C:plasma membrane"/>
    <property type="evidence" value="ECO:0007669"/>
    <property type="project" value="TreeGrafter"/>
</dbReference>
<proteinExistence type="predicted"/>
<evidence type="ECO:0000259" key="8">
    <source>
        <dbReference type="Pfam" id="PF23914"/>
    </source>
</evidence>
<evidence type="ECO:0000256" key="6">
    <source>
        <dbReference type="SAM" id="Phobius"/>
    </source>
</evidence>
<organism evidence="9 10">
    <name type="scientific">Gammaproteobacteria bacterium LSUCC0057</name>
    <dbReference type="NCBI Taxonomy" id="2559237"/>
    <lineage>
        <taxon>Bacteria</taxon>
        <taxon>Pseudomonadati</taxon>
        <taxon>Pseudomonadota</taxon>
        <taxon>Gammaproteobacteria</taxon>
        <taxon>Cellvibrionales</taxon>
        <taxon>Porticoccaceae</taxon>
        <taxon>SAR92 clade</taxon>
    </lineage>
</organism>
<gene>
    <name evidence="9" type="primary">ccmI</name>
    <name evidence="9" type="ORF">E3W66_02030</name>
</gene>
<feature type="domain" description="Cytochrome c-type biogenesis protein H Ig-like" evidence="7">
    <location>
        <begin position="299"/>
        <end position="402"/>
    </location>
</feature>
<dbReference type="NCBIfam" id="TIGR03142">
    <property type="entry name" value="cytochro_ccmI"/>
    <property type="match status" value="1"/>
</dbReference>
<keyword evidence="2" id="KW-0677">Repeat</keyword>
<dbReference type="Proteomes" id="UP000298133">
    <property type="component" value="Unassembled WGS sequence"/>
</dbReference>
<keyword evidence="3" id="KW-0201">Cytochrome c-type biogenesis</keyword>
<dbReference type="Gene3D" id="1.25.40.10">
    <property type="entry name" value="Tetratricopeptide repeat domain"/>
    <property type="match status" value="1"/>
</dbReference>
<feature type="coiled-coil region" evidence="5">
    <location>
        <begin position="44"/>
        <end position="71"/>
    </location>
</feature>
<dbReference type="InterPro" id="IPR017560">
    <property type="entry name" value="Cyt_c_biogenesis_CcmI"/>
</dbReference>
<accession>A0A4Y8ULY5</accession>
<dbReference type="PANTHER" id="PTHR47870:SF4">
    <property type="entry name" value="CYTOCHROME C-TYPE BIOGENESIS PROTEIN CYCH"/>
    <property type="match status" value="1"/>
</dbReference>
<sequence>MMVAQLVVAAVALVFVAWPFIARSRTATVSAEQQLAEISREANIALYREQKQQLDEQRDSAELNEAEYQQQLTALGQLLLDNIEASPDIASTSRSQGLWLLPVLILLLLLAVVVSYRHYGAELDLEITAQLQQLDAGEASSAQIEQLQTTIKERLARNPESAYYWNLLAQRAASAGDFAAAADYLGRAVEWASEDGWLYAQYAQALFFAADRQFTDAVNLALDRGYALTPDDQTVLGLKGVQAFEMSEYAAAIDYWRRAQASLDPSGSGWQALQSGIERSRALLGEGSELPDSSAPTVIRVELNINSAVAASAQQAVFVAVVQANGGPMPLAARRLTVAELPATLLLTERDQLSAERSLRGGGELLVSARLSATGTANADSADIVVRSAPFTLVDGAASVALTLGGGGD</sequence>
<keyword evidence="6" id="KW-1133">Transmembrane helix</keyword>
<dbReference type="Pfam" id="PF23914">
    <property type="entry name" value="TPR_CcmH_CycH"/>
    <property type="match status" value="1"/>
</dbReference>
<feature type="transmembrane region" description="Helical" evidence="6">
    <location>
        <begin position="97"/>
        <end position="116"/>
    </location>
</feature>
<dbReference type="InterPro" id="IPR011990">
    <property type="entry name" value="TPR-like_helical_dom_sf"/>
</dbReference>
<dbReference type="GO" id="GO:0030313">
    <property type="term" value="C:cell envelope"/>
    <property type="evidence" value="ECO:0007669"/>
    <property type="project" value="UniProtKB-SubCell"/>
</dbReference>
<dbReference type="InterPro" id="IPR051263">
    <property type="entry name" value="C-type_cytochrome_biogenesis"/>
</dbReference>
<dbReference type="InterPro" id="IPR056412">
    <property type="entry name" value="Ig_CycH"/>
</dbReference>
<dbReference type="GO" id="GO:0017004">
    <property type="term" value="P:cytochrome complex assembly"/>
    <property type="evidence" value="ECO:0007669"/>
    <property type="project" value="UniProtKB-KW"/>
</dbReference>
<evidence type="ECO:0000256" key="3">
    <source>
        <dbReference type="ARBA" id="ARBA00022748"/>
    </source>
</evidence>
<keyword evidence="10" id="KW-1185">Reference proteome</keyword>
<evidence type="ECO:0000256" key="2">
    <source>
        <dbReference type="ARBA" id="ARBA00022737"/>
    </source>
</evidence>
<comment type="caution">
    <text evidence="9">The sequence shown here is derived from an EMBL/GenBank/DDBJ whole genome shotgun (WGS) entry which is preliminary data.</text>
</comment>
<keyword evidence="6" id="KW-0812">Transmembrane</keyword>
<name>A0A4Y8ULY5_9GAMM</name>
<dbReference type="PANTHER" id="PTHR47870">
    <property type="entry name" value="CYTOCHROME C-TYPE BIOGENESIS PROTEIN CCMH"/>
    <property type="match status" value="1"/>
</dbReference>
<evidence type="ECO:0000256" key="5">
    <source>
        <dbReference type="SAM" id="Coils"/>
    </source>
</evidence>